<dbReference type="EMBL" id="SUYD01000015">
    <property type="protein sequence ID" value="MBE6267065.1"/>
    <property type="molecule type" value="Genomic_DNA"/>
</dbReference>
<dbReference type="AlphaFoldDB" id="A0A928GJJ5"/>
<accession>A0A928GJJ5</accession>
<proteinExistence type="predicted"/>
<protein>
    <submittedName>
        <fullName evidence="1">Uncharacterized protein</fullName>
    </submittedName>
</protein>
<gene>
    <name evidence="1" type="ORF">E7102_11485</name>
</gene>
<organism evidence="1 2">
    <name type="scientific">Xylanibacter ruminicola</name>
    <name type="common">Prevotella ruminicola</name>
    <dbReference type="NCBI Taxonomy" id="839"/>
    <lineage>
        <taxon>Bacteria</taxon>
        <taxon>Pseudomonadati</taxon>
        <taxon>Bacteroidota</taxon>
        <taxon>Bacteroidia</taxon>
        <taxon>Bacteroidales</taxon>
        <taxon>Prevotellaceae</taxon>
        <taxon>Xylanibacter</taxon>
    </lineage>
</organism>
<evidence type="ECO:0000313" key="2">
    <source>
        <dbReference type="Proteomes" id="UP000763088"/>
    </source>
</evidence>
<sequence length="157" mass="18149">MSSREKVRSKLSCAYTQTIVRLYPNNHSLILKLKRFSKRGTMYTRLIISFVTNRAIAFELWMKSPMPMVTFTKTFDVTRLCKVSRRRGMRSASGRLLPDGRLARCPVPGRTTKNNQYIKINEDVSFLTHPLTSLKKVVLITKYVRAVLQAQTSYRLS</sequence>
<evidence type="ECO:0000313" key="1">
    <source>
        <dbReference type="EMBL" id="MBE6267065.1"/>
    </source>
</evidence>
<reference evidence="1" key="1">
    <citation type="submission" date="2019-04" db="EMBL/GenBank/DDBJ databases">
        <title>Evolution of Biomass-Degrading Anaerobic Consortia Revealed by Metagenomics.</title>
        <authorList>
            <person name="Peng X."/>
        </authorList>
    </citation>
    <scope>NUCLEOTIDE SEQUENCE</scope>
    <source>
        <strain evidence="1">SIG141</strain>
    </source>
</reference>
<name>A0A928GJJ5_XYLRU</name>
<comment type="caution">
    <text evidence="1">The sequence shown here is derived from an EMBL/GenBank/DDBJ whole genome shotgun (WGS) entry which is preliminary data.</text>
</comment>
<dbReference type="Proteomes" id="UP000763088">
    <property type="component" value="Unassembled WGS sequence"/>
</dbReference>